<accession>A0A934VFL6</accession>
<sequence length="451" mass="51180">MISVDKWRIGEIKQHLSDARLLLDPEYQRKAVWTSKTQTLFIDSLARGIPVGAITVFEDDSGPYKKYEVIDGRQRLTALSEYFKGELEIRESVITAQVESEDDLSDVDSELAEKVIAAGTYNELALEERMALDEYEFPVFKVTGKRAEAVRAFVRMNTNLYSLKPQEIRNAVFNKTAFLDAAIGLCETLTGELANSDSYFIDVGVVTSEAWKRMQDVQFSLECMILVLHGPQHRRDTIDHYCDLYREPKDAQKALDDAIKFLRKAFEQIWELCEGQKIQDLNFPKNAENDLYALVGALKRRGLITQAQLKKDGAELRDTIREFRRQVQLYIAMVRGEGEGEDTYAEEVKDYATTFLGGQVNSEKKRASRIEVFTNVINDVIAEIDSSSFSEFQRCLIWARSKEKICARCGEEVAYKEFHAGHKVARAHGGRSVVANGQVEHAKCNQKAGIN</sequence>
<evidence type="ECO:0000313" key="3">
    <source>
        <dbReference type="EMBL" id="MBK1828484.1"/>
    </source>
</evidence>
<dbReference type="PANTHER" id="PTHR39639:SF1">
    <property type="entry name" value="DUF262 DOMAIN-CONTAINING PROTEIN"/>
    <property type="match status" value="1"/>
</dbReference>
<dbReference type="PANTHER" id="PTHR39639">
    <property type="entry name" value="CHROMOSOME 16, WHOLE GENOME SHOTGUN SEQUENCE"/>
    <property type="match status" value="1"/>
</dbReference>
<proteinExistence type="predicted"/>
<dbReference type="GO" id="GO:0004519">
    <property type="term" value="F:endonuclease activity"/>
    <property type="evidence" value="ECO:0007669"/>
    <property type="project" value="InterPro"/>
</dbReference>
<dbReference type="Proteomes" id="UP000658278">
    <property type="component" value="Unassembled WGS sequence"/>
</dbReference>
<feature type="domain" description="GmrSD restriction endonucleases N-terminal" evidence="2">
    <location>
        <begin position="14"/>
        <end position="173"/>
    </location>
</feature>
<dbReference type="GO" id="GO:0008270">
    <property type="term" value="F:zinc ion binding"/>
    <property type="evidence" value="ECO:0007669"/>
    <property type="project" value="InterPro"/>
</dbReference>
<dbReference type="CDD" id="cd00085">
    <property type="entry name" value="HNHc"/>
    <property type="match status" value="1"/>
</dbReference>
<reference evidence="3" key="1">
    <citation type="submission" date="2021-01" db="EMBL/GenBank/DDBJ databases">
        <title>Modified the classification status of verrucomicrobia.</title>
        <authorList>
            <person name="Feng X."/>
        </authorList>
    </citation>
    <scope>NUCLEOTIDE SEQUENCE</scope>
    <source>
        <strain evidence="3">KCTC 22201</strain>
    </source>
</reference>
<feature type="domain" description="HNH" evidence="1">
    <location>
        <begin position="406"/>
        <end position="448"/>
    </location>
</feature>
<dbReference type="AlphaFoldDB" id="A0A934VFL6"/>
<dbReference type="InterPro" id="IPR003615">
    <property type="entry name" value="HNH_nuc"/>
</dbReference>
<dbReference type="Pfam" id="PF03235">
    <property type="entry name" value="GmrSD_N"/>
    <property type="match status" value="1"/>
</dbReference>
<dbReference type="RefSeq" id="WP_200282043.1">
    <property type="nucleotide sequence ID" value="NZ_JAENII010000014.1"/>
</dbReference>
<dbReference type="Pfam" id="PF01844">
    <property type="entry name" value="HNH"/>
    <property type="match status" value="1"/>
</dbReference>
<organism evidence="3 4">
    <name type="scientific">Haloferula rosea</name>
    <dbReference type="NCBI Taxonomy" id="490093"/>
    <lineage>
        <taxon>Bacteria</taxon>
        <taxon>Pseudomonadati</taxon>
        <taxon>Verrucomicrobiota</taxon>
        <taxon>Verrucomicrobiia</taxon>
        <taxon>Verrucomicrobiales</taxon>
        <taxon>Verrucomicrobiaceae</taxon>
        <taxon>Haloferula</taxon>
    </lineage>
</organism>
<name>A0A934VFL6_9BACT</name>
<keyword evidence="4" id="KW-1185">Reference proteome</keyword>
<evidence type="ECO:0000259" key="2">
    <source>
        <dbReference type="Pfam" id="PF03235"/>
    </source>
</evidence>
<dbReference type="EMBL" id="JAENII010000014">
    <property type="protein sequence ID" value="MBK1828484.1"/>
    <property type="molecule type" value="Genomic_DNA"/>
</dbReference>
<dbReference type="Gene3D" id="1.10.30.50">
    <property type="match status" value="1"/>
</dbReference>
<gene>
    <name evidence="3" type="ORF">JIN81_15735</name>
</gene>
<evidence type="ECO:0000313" key="4">
    <source>
        <dbReference type="Proteomes" id="UP000658278"/>
    </source>
</evidence>
<protein>
    <submittedName>
        <fullName evidence="3">DUF262 domain-containing protein</fullName>
    </submittedName>
</protein>
<dbReference type="InterPro" id="IPR002711">
    <property type="entry name" value="HNH"/>
</dbReference>
<dbReference type="GO" id="GO:0003676">
    <property type="term" value="F:nucleic acid binding"/>
    <property type="evidence" value="ECO:0007669"/>
    <property type="project" value="InterPro"/>
</dbReference>
<evidence type="ECO:0000259" key="1">
    <source>
        <dbReference type="Pfam" id="PF01844"/>
    </source>
</evidence>
<comment type="caution">
    <text evidence="3">The sequence shown here is derived from an EMBL/GenBank/DDBJ whole genome shotgun (WGS) entry which is preliminary data.</text>
</comment>
<dbReference type="InterPro" id="IPR004919">
    <property type="entry name" value="GmrSD_N"/>
</dbReference>